<evidence type="ECO:0000256" key="1">
    <source>
        <dbReference type="ARBA" id="ARBA00023015"/>
    </source>
</evidence>
<dbReference type="RefSeq" id="WP_194111377.1">
    <property type="nucleotide sequence ID" value="NZ_JADFFL010000003.1"/>
</dbReference>
<reference evidence="6" key="1">
    <citation type="submission" date="2020-10" db="EMBL/GenBank/DDBJ databases">
        <title>Mucilaginibacter mali sp. nov., isolated from rhizosphere soil of apple orchard.</title>
        <authorList>
            <person name="Lee J.-S."/>
            <person name="Kim H.S."/>
            <person name="Kim J.-S."/>
        </authorList>
    </citation>
    <scope>NUCLEOTIDE SEQUENCE</scope>
    <source>
        <strain evidence="6">KCTC 22746</strain>
    </source>
</reference>
<keyword evidence="3" id="KW-0804">Transcription</keyword>
<dbReference type="PROSITE" id="PS50977">
    <property type="entry name" value="HTH_TETR_2"/>
    <property type="match status" value="1"/>
</dbReference>
<comment type="caution">
    <text evidence="6">The sequence shown here is derived from an EMBL/GenBank/DDBJ whole genome shotgun (WGS) entry which is preliminary data.</text>
</comment>
<keyword evidence="7" id="KW-1185">Reference proteome</keyword>
<gene>
    <name evidence="6" type="ORF">IRJ16_09890</name>
</gene>
<dbReference type="Gene3D" id="1.10.357.10">
    <property type="entry name" value="Tetracycline Repressor, domain 2"/>
    <property type="match status" value="1"/>
</dbReference>
<feature type="domain" description="HTH tetR-type" evidence="5">
    <location>
        <begin position="1"/>
        <end position="59"/>
    </location>
</feature>
<dbReference type="SUPFAM" id="SSF46689">
    <property type="entry name" value="Homeodomain-like"/>
    <property type="match status" value="1"/>
</dbReference>
<sequence>MNTDQLIVDAAIATFDSDPSAPLEQVAERAGVTRRTLHRYFKDRAELLTACETTMQDRCLEAIKAALHNHSAPMAQLEQVLYALIDCGSKYTFLKKKHEYRHHQHASGNTNCNTYDRITGMWQGVIILLQNLGQIDKELPSAWIFQCFTGMIGTAVTALQSGDIAVNDIKKLAWGSFSKSIGLTTNNI</sequence>
<dbReference type="GO" id="GO:0000976">
    <property type="term" value="F:transcription cis-regulatory region binding"/>
    <property type="evidence" value="ECO:0007669"/>
    <property type="project" value="TreeGrafter"/>
</dbReference>
<dbReference type="Pfam" id="PF00440">
    <property type="entry name" value="TetR_N"/>
    <property type="match status" value="1"/>
</dbReference>
<evidence type="ECO:0000256" key="3">
    <source>
        <dbReference type="ARBA" id="ARBA00023163"/>
    </source>
</evidence>
<dbReference type="EMBL" id="JADFFL010000003">
    <property type="protein sequence ID" value="MBE9662194.1"/>
    <property type="molecule type" value="Genomic_DNA"/>
</dbReference>
<dbReference type="Proteomes" id="UP000622475">
    <property type="component" value="Unassembled WGS sequence"/>
</dbReference>
<evidence type="ECO:0000259" key="5">
    <source>
        <dbReference type="PROSITE" id="PS50977"/>
    </source>
</evidence>
<feature type="DNA-binding region" description="H-T-H motif" evidence="4">
    <location>
        <begin position="22"/>
        <end position="41"/>
    </location>
</feature>
<proteinExistence type="predicted"/>
<keyword evidence="2 4" id="KW-0238">DNA-binding</keyword>
<dbReference type="InterPro" id="IPR050109">
    <property type="entry name" value="HTH-type_TetR-like_transc_reg"/>
</dbReference>
<dbReference type="PANTHER" id="PTHR30055">
    <property type="entry name" value="HTH-TYPE TRANSCRIPTIONAL REGULATOR RUTR"/>
    <property type="match status" value="1"/>
</dbReference>
<dbReference type="InterPro" id="IPR009057">
    <property type="entry name" value="Homeodomain-like_sf"/>
</dbReference>
<accession>A0A929PWJ2</accession>
<evidence type="ECO:0000313" key="7">
    <source>
        <dbReference type="Proteomes" id="UP000622475"/>
    </source>
</evidence>
<dbReference type="GO" id="GO:0003700">
    <property type="term" value="F:DNA-binding transcription factor activity"/>
    <property type="evidence" value="ECO:0007669"/>
    <property type="project" value="TreeGrafter"/>
</dbReference>
<keyword evidence="1" id="KW-0805">Transcription regulation</keyword>
<dbReference type="PANTHER" id="PTHR30055:SF234">
    <property type="entry name" value="HTH-TYPE TRANSCRIPTIONAL REGULATOR BETI"/>
    <property type="match status" value="1"/>
</dbReference>
<evidence type="ECO:0000313" key="6">
    <source>
        <dbReference type="EMBL" id="MBE9662194.1"/>
    </source>
</evidence>
<dbReference type="InterPro" id="IPR001647">
    <property type="entry name" value="HTH_TetR"/>
</dbReference>
<evidence type="ECO:0000256" key="4">
    <source>
        <dbReference type="PROSITE-ProRule" id="PRU00335"/>
    </source>
</evidence>
<organism evidence="6 7">
    <name type="scientific">Mucilaginibacter myungsuensis</name>
    <dbReference type="NCBI Taxonomy" id="649104"/>
    <lineage>
        <taxon>Bacteria</taxon>
        <taxon>Pseudomonadati</taxon>
        <taxon>Bacteroidota</taxon>
        <taxon>Sphingobacteriia</taxon>
        <taxon>Sphingobacteriales</taxon>
        <taxon>Sphingobacteriaceae</taxon>
        <taxon>Mucilaginibacter</taxon>
    </lineage>
</organism>
<dbReference type="AlphaFoldDB" id="A0A929PWJ2"/>
<protein>
    <submittedName>
        <fullName evidence="6">TetR/AcrR family transcriptional regulator</fullName>
    </submittedName>
</protein>
<evidence type="ECO:0000256" key="2">
    <source>
        <dbReference type="ARBA" id="ARBA00023125"/>
    </source>
</evidence>
<name>A0A929PWJ2_9SPHI</name>